<dbReference type="InterPro" id="IPR017144">
    <property type="entry name" value="Xaa-Arg_dipeptidase"/>
</dbReference>
<proteinExistence type="inferred from homology"/>
<dbReference type="Gene3D" id="3.30.70.360">
    <property type="match status" value="1"/>
</dbReference>
<name>A0ABS1BAB1_9MICO</name>
<comment type="caution">
    <text evidence="3">The sequence shown here is derived from an EMBL/GenBank/DDBJ whole genome shotgun (WGS) entry which is preliminary data.</text>
</comment>
<evidence type="ECO:0000313" key="3">
    <source>
        <dbReference type="EMBL" id="MBK0331563.1"/>
    </source>
</evidence>
<evidence type="ECO:0000259" key="2">
    <source>
        <dbReference type="Pfam" id="PF07687"/>
    </source>
</evidence>
<dbReference type="InterPro" id="IPR017439">
    <property type="entry name" value="Amidohydrolase"/>
</dbReference>
<dbReference type="CDD" id="cd05672">
    <property type="entry name" value="M20_ACY1L2-like"/>
    <property type="match status" value="1"/>
</dbReference>
<dbReference type="InterPro" id="IPR052030">
    <property type="entry name" value="Peptidase_M20/M20A_hydrolases"/>
</dbReference>
<dbReference type="NCBIfam" id="TIGR01891">
    <property type="entry name" value="amidohydrolases"/>
    <property type="match status" value="1"/>
</dbReference>
<dbReference type="PIRSF" id="PIRSF037226">
    <property type="entry name" value="Amidohydrolase_ACY1L2_prd"/>
    <property type="match status" value="1"/>
</dbReference>
<organism evidence="3 4">
    <name type="scientific">Brachybacterium halotolerans</name>
    <dbReference type="NCBI Taxonomy" id="2795215"/>
    <lineage>
        <taxon>Bacteria</taxon>
        <taxon>Bacillati</taxon>
        <taxon>Actinomycetota</taxon>
        <taxon>Actinomycetes</taxon>
        <taxon>Micrococcales</taxon>
        <taxon>Dermabacteraceae</taxon>
        <taxon>Brachybacterium</taxon>
    </lineage>
</organism>
<dbReference type="Pfam" id="PF01546">
    <property type="entry name" value="Peptidase_M20"/>
    <property type="match status" value="1"/>
</dbReference>
<reference evidence="3 4" key="1">
    <citation type="submission" date="2020-12" db="EMBL/GenBank/DDBJ databases">
        <title>Brachybacterium sp. MASK1Z-5, whole genome shotgun sequence.</title>
        <authorList>
            <person name="Tuo L."/>
        </authorList>
    </citation>
    <scope>NUCLEOTIDE SEQUENCE [LARGE SCALE GENOMIC DNA]</scope>
    <source>
        <strain evidence="3 4">MASK1Z-5</strain>
    </source>
</reference>
<feature type="domain" description="Peptidase M20 dimerisation" evidence="2">
    <location>
        <begin position="171"/>
        <end position="263"/>
    </location>
</feature>
<evidence type="ECO:0000256" key="1">
    <source>
        <dbReference type="PIRNR" id="PIRNR037226"/>
    </source>
</evidence>
<dbReference type="PANTHER" id="PTHR30575">
    <property type="entry name" value="PEPTIDASE M20"/>
    <property type="match status" value="1"/>
</dbReference>
<dbReference type="EMBL" id="JAEDAJ010000004">
    <property type="protein sequence ID" value="MBK0331563.1"/>
    <property type="molecule type" value="Genomic_DNA"/>
</dbReference>
<dbReference type="InterPro" id="IPR036264">
    <property type="entry name" value="Bact_exopeptidase_dim_dom"/>
</dbReference>
<keyword evidence="4" id="KW-1185">Reference proteome</keyword>
<protein>
    <recommendedName>
        <fullName evidence="1">Peptidase M20 domain-containing protein 2</fullName>
    </recommendedName>
</protein>
<comment type="similarity">
    <text evidence="1">Belongs to the peptidase M20A family.</text>
</comment>
<dbReference type="Gene3D" id="3.40.630.10">
    <property type="entry name" value="Zn peptidases"/>
    <property type="match status" value="1"/>
</dbReference>
<gene>
    <name evidence="3" type="ORF">I8D64_09120</name>
</gene>
<dbReference type="InterPro" id="IPR011650">
    <property type="entry name" value="Peptidase_M20_dimer"/>
</dbReference>
<evidence type="ECO:0000313" key="4">
    <source>
        <dbReference type="Proteomes" id="UP000612352"/>
    </source>
</evidence>
<dbReference type="Proteomes" id="UP000612352">
    <property type="component" value="Unassembled WGS sequence"/>
</dbReference>
<dbReference type="SUPFAM" id="SSF55031">
    <property type="entry name" value="Bacterial exopeptidase dimerisation domain"/>
    <property type="match status" value="1"/>
</dbReference>
<sequence length="389" mass="40895">MPDAPPALLRSVEADVDRMRESLLEISHALHAHPETAWEEHASATLLTGHLESWGFEVTRGAGGLPTAFIAEHGTGSRTVGLVAEYDALPGLGHACGHNIIAAAALGAAHALQSVANELDLRIRVIGTPAEEGGGGKIPMLEAGCFDGLEAALMIHPGPADAVLARPRAVAHFDVEYQGTASHAGAYPHLGVNAADAFTIAQVAIGLLRQQLPDSLRVHGIVQEAGTAPNAIPASARGSWYVRADTLEELDLAFERVRRCFEAGALATGCSWELRETSPRYAEFRNDLELAEIFTRLAAAQGRDMDLAENGPRGMATASTDMGNVSQHVRAIHPYLGIDSLPAVNHQPEFADAAVTPAADRAVRDGAVLLAQTVVETATRGRTGSPSSP</sequence>
<dbReference type="Pfam" id="PF07687">
    <property type="entry name" value="M20_dimer"/>
    <property type="match status" value="1"/>
</dbReference>
<dbReference type="InterPro" id="IPR002933">
    <property type="entry name" value="Peptidase_M20"/>
</dbReference>
<dbReference type="PANTHER" id="PTHR30575:SF0">
    <property type="entry name" value="XAA-ARG DIPEPTIDASE"/>
    <property type="match status" value="1"/>
</dbReference>
<accession>A0ABS1BAB1</accession>
<dbReference type="SUPFAM" id="SSF53187">
    <property type="entry name" value="Zn-dependent exopeptidases"/>
    <property type="match status" value="1"/>
</dbReference>